<evidence type="ECO:0000259" key="9">
    <source>
        <dbReference type="PROSITE" id="PS50305"/>
    </source>
</evidence>
<reference evidence="11" key="1">
    <citation type="submission" date="2016-11" db="UniProtKB">
        <authorList>
            <consortium name="WormBaseParasite"/>
        </authorList>
    </citation>
    <scope>IDENTIFICATION</scope>
</reference>
<feature type="domain" description="Deacetylase sirtuin-type" evidence="9">
    <location>
        <begin position="250"/>
        <end position="560"/>
    </location>
</feature>
<organism evidence="10 11">
    <name type="scientific">Macrostomum lignano</name>
    <dbReference type="NCBI Taxonomy" id="282301"/>
    <lineage>
        <taxon>Eukaryota</taxon>
        <taxon>Metazoa</taxon>
        <taxon>Spiralia</taxon>
        <taxon>Lophotrochozoa</taxon>
        <taxon>Platyhelminthes</taxon>
        <taxon>Rhabditophora</taxon>
        <taxon>Macrostomorpha</taxon>
        <taxon>Macrostomida</taxon>
        <taxon>Macrostomidae</taxon>
        <taxon>Macrostomum</taxon>
    </lineage>
</organism>
<dbReference type="WBParaSite" id="maker-unitig_37770-snap-gene-0.1-mRNA-1">
    <property type="protein sequence ID" value="maker-unitig_37770-snap-gene-0.1-mRNA-1"/>
    <property type="gene ID" value="maker-unitig_37770-snap-gene-0.1"/>
</dbReference>
<feature type="binding site" evidence="7">
    <location>
        <position position="436"/>
    </location>
    <ligand>
        <name>Zn(2+)</name>
        <dbReference type="ChEBI" id="CHEBI:29105"/>
    </ligand>
</feature>
<evidence type="ECO:0000256" key="8">
    <source>
        <dbReference type="SAM" id="MobiDB-lite"/>
    </source>
</evidence>
<dbReference type="Gene3D" id="2.20.28.200">
    <property type="match status" value="1"/>
</dbReference>
<dbReference type="PROSITE" id="PS50305">
    <property type="entry name" value="SIRTUIN"/>
    <property type="match status" value="1"/>
</dbReference>
<proteinExistence type="inferred from homology"/>
<evidence type="ECO:0000256" key="2">
    <source>
        <dbReference type="ARBA" id="ARBA00022679"/>
    </source>
</evidence>
<feature type="binding site" evidence="7">
    <location>
        <position position="414"/>
    </location>
    <ligand>
        <name>Zn(2+)</name>
        <dbReference type="ChEBI" id="CHEBI:29105"/>
    </ligand>
</feature>
<accession>A0A1I8FK17</accession>
<dbReference type="InterPro" id="IPR026591">
    <property type="entry name" value="Sirtuin_cat_small_dom_sf"/>
</dbReference>
<evidence type="ECO:0000256" key="7">
    <source>
        <dbReference type="PROSITE-ProRule" id="PRU00236"/>
    </source>
</evidence>
<evidence type="ECO:0000256" key="1">
    <source>
        <dbReference type="ARBA" id="ARBA00001947"/>
    </source>
</evidence>
<dbReference type="InterPro" id="IPR026590">
    <property type="entry name" value="Ssirtuin_cat_dom"/>
</dbReference>
<evidence type="ECO:0000313" key="11">
    <source>
        <dbReference type="WBParaSite" id="maker-unitig_37770-snap-gene-0.1-mRNA-1"/>
    </source>
</evidence>
<feature type="active site" description="Proton acceptor" evidence="7">
    <location>
        <position position="406"/>
    </location>
</feature>
<keyword evidence="4 7" id="KW-0862">Zinc</keyword>
<dbReference type="Gene3D" id="3.30.1600.10">
    <property type="entry name" value="SIR2/SIRT2 'Small Domain"/>
    <property type="match status" value="1"/>
</dbReference>
<dbReference type="GO" id="GO:0046872">
    <property type="term" value="F:metal ion binding"/>
    <property type="evidence" value="ECO:0007669"/>
    <property type="project" value="UniProtKB-KW"/>
</dbReference>
<dbReference type="Gene3D" id="3.40.50.1220">
    <property type="entry name" value="TPP-binding domain"/>
    <property type="match status" value="2"/>
</dbReference>
<keyword evidence="5" id="KW-0520">NAD</keyword>
<sequence length="607" mass="65814">PEALLAQVSRLRPQQPHRLPAGLRPGPPIWSEQPSVSGREAPLRRRRQWRIPLCCTLGTLRLFVSRHGQARPLQRPAPSHARVLRGASSNRANSAPPALVPFGAPIFALSLLSCQLPGNGGLYVQPALNESPLFWTLCNHYRCPLDDVLRHAGQPSFDFEAVCAHKAGARDDVVGAGSLLLCFGRAALLELSGPGSTRSCALDRKRLTETRVLQAKSASLSLTARLLRGRAVRAARRSPPHRDARFCTGGFRQKSSSWRVSWQAAPRRKGCVVYTGAGVSTAADIPDYRGPLTACGRGCLVAPCRASACPAWRPPGPPLRTASSLHWWAAQSPQWLRQRKAQPPQPHRCVTPELLTSYFIIVGWSPSRISFIIFGWSPSLLSFIIIGWSPRRLSFIIIGCRLSELHGNVFVEACELCGRLVRRRFDVTERSRLRRHDTAGVCGSGGCTGRLLDTIVHFGEFGRRCTADRVYEWRAAEAAASRARLILCLGTSLQFFPLICHPPFLPPPGAAPLPSLWPPGTPLAIVNLQATPFDRRAQVAIGADCDSGCAGLAVAGSGAPPASPRPDYRPAADPLLAASEPLLDEAEKKLVSRPDIVVDSEVGSAIT</sequence>
<dbReference type="Proteomes" id="UP000095280">
    <property type="component" value="Unplaced"/>
</dbReference>
<evidence type="ECO:0000256" key="4">
    <source>
        <dbReference type="ARBA" id="ARBA00022833"/>
    </source>
</evidence>
<dbReference type="AlphaFoldDB" id="A0A1I8FK17"/>
<evidence type="ECO:0000256" key="6">
    <source>
        <dbReference type="ARBA" id="ARBA00038170"/>
    </source>
</evidence>
<dbReference type="PANTHER" id="PTHR11085">
    <property type="entry name" value="NAD-DEPENDENT PROTEIN DEACYLASE SIRTUIN-5, MITOCHONDRIAL-RELATED"/>
    <property type="match status" value="1"/>
</dbReference>
<feature type="binding site" evidence="7">
    <location>
        <position position="417"/>
    </location>
    <ligand>
        <name>Zn(2+)</name>
        <dbReference type="ChEBI" id="CHEBI:29105"/>
    </ligand>
</feature>
<evidence type="ECO:0000256" key="5">
    <source>
        <dbReference type="ARBA" id="ARBA00023027"/>
    </source>
</evidence>
<evidence type="ECO:0000256" key="3">
    <source>
        <dbReference type="ARBA" id="ARBA00022723"/>
    </source>
</evidence>
<dbReference type="GO" id="GO:0005634">
    <property type="term" value="C:nucleus"/>
    <property type="evidence" value="ECO:0007669"/>
    <property type="project" value="TreeGrafter"/>
</dbReference>
<dbReference type="SUPFAM" id="SSF52467">
    <property type="entry name" value="DHS-like NAD/FAD-binding domain"/>
    <property type="match status" value="1"/>
</dbReference>
<comment type="cofactor">
    <cofactor evidence="1">
        <name>Zn(2+)</name>
        <dbReference type="ChEBI" id="CHEBI:29105"/>
    </cofactor>
</comment>
<keyword evidence="2" id="KW-0808">Transferase</keyword>
<feature type="region of interest" description="Disordered" evidence="8">
    <location>
        <begin position="71"/>
        <end position="93"/>
    </location>
</feature>
<protein>
    <submittedName>
        <fullName evidence="11">Deacetylase sirtuin-type domain-containing protein</fullName>
    </submittedName>
</protein>
<feature type="binding site" evidence="7">
    <location>
        <position position="442"/>
    </location>
    <ligand>
        <name>Zn(2+)</name>
        <dbReference type="ChEBI" id="CHEBI:29105"/>
    </ligand>
</feature>
<dbReference type="GO" id="GO:0070403">
    <property type="term" value="F:NAD+ binding"/>
    <property type="evidence" value="ECO:0007669"/>
    <property type="project" value="TreeGrafter"/>
</dbReference>
<keyword evidence="3 7" id="KW-0479">Metal-binding</keyword>
<dbReference type="GO" id="GO:0017136">
    <property type="term" value="F:histone deacetylase activity, NAD-dependent"/>
    <property type="evidence" value="ECO:0007669"/>
    <property type="project" value="TreeGrafter"/>
</dbReference>
<dbReference type="InterPro" id="IPR050134">
    <property type="entry name" value="NAD-dep_sirtuin_deacylases"/>
</dbReference>
<dbReference type="InterPro" id="IPR029035">
    <property type="entry name" value="DHS-like_NAD/FAD-binding_dom"/>
</dbReference>
<comment type="similarity">
    <text evidence="6">Belongs to the sirtuin family. Class IV subfamily.</text>
</comment>
<name>A0A1I8FK17_9PLAT</name>
<evidence type="ECO:0000313" key="10">
    <source>
        <dbReference type="Proteomes" id="UP000095280"/>
    </source>
</evidence>
<dbReference type="PANTHER" id="PTHR11085:SF1">
    <property type="entry name" value="NAD-DEPENDENT PROTEIN DEACETYLASE SIRTUIN-7"/>
    <property type="match status" value="1"/>
</dbReference>
<keyword evidence="10" id="KW-1185">Reference proteome</keyword>
<feature type="region of interest" description="Disordered" evidence="8">
    <location>
        <begin position="11"/>
        <end position="37"/>
    </location>
</feature>